<evidence type="ECO:0000313" key="18">
    <source>
        <dbReference type="Proteomes" id="UP000694414"/>
    </source>
</evidence>
<comment type="subunit">
    <text evidence="13">Interacts with C3b. Interacts with C4b. Interacts with moesin/MSN.</text>
</comment>
<dbReference type="GO" id="GO:0008593">
    <property type="term" value="P:regulation of Notch signaling pathway"/>
    <property type="evidence" value="ECO:0007669"/>
    <property type="project" value="Ensembl"/>
</dbReference>
<proteinExistence type="predicted"/>
<evidence type="ECO:0000256" key="15">
    <source>
        <dbReference type="SAM" id="Phobius"/>
    </source>
</evidence>
<feature type="domain" description="Sushi" evidence="16">
    <location>
        <begin position="25"/>
        <end position="88"/>
    </location>
</feature>
<dbReference type="InterPro" id="IPR000436">
    <property type="entry name" value="Sushi_SCR_CCP_dom"/>
</dbReference>
<reference evidence="17" key="2">
    <citation type="submission" date="2025-09" db="UniProtKB">
        <authorList>
            <consortium name="Ensembl"/>
        </authorList>
    </citation>
    <scope>IDENTIFICATION</scope>
</reference>
<dbReference type="GO" id="GO:0071636">
    <property type="term" value="P:positive regulation of transforming growth factor beta production"/>
    <property type="evidence" value="ECO:0007669"/>
    <property type="project" value="Ensembl"/>
</dbReference>
<dbReference type="FunFam" id="2.10.70.10:FF:000014">
    <property type="entry name" value="Membrane cofactor protein"/>
    <property type="match status" value="1"/>
</dbReference>
<dbReference type="GO" id="GO:0045296">
    <property type="term" value="F:cadherin binding"/>
    <property type="evidence" value="ECO:0007669"/>
    <property type="project" value="Ensembl"/>
</dbReference>
<dbReference type="GO" id="GO:0002079">
    <property type="term" value="C:inner acrosomal membrane"/>
    <property type="evidence" value="ECO:0007669"/>
    <property type="project" value="UniProtKB-SubCell"/>
</dbReference>
<keyword evidence="4" id="KW-0732">Signal</keyword>
<dbReference type="SMART" id="SM00032">
    <property type="entry name" value="CCP"/>
    <property type="match status" value="4"/>
</dbReference>
<keyword evidence="3 14" id="KW-0768">Sushi</keyword>
<dbReference type="GO" id="GO:0043382">
    <property type="term" value="P:positive regulation of memory T cell differentiation"/>
    <property type="evidence" value="ECO:0007669"/>
    <property type="project" value="Ensembl"/>
</dbReference>
<keyword evidence="9" id="KW-0325">Glycoprotein</keyword>
<dbReference type="GO" id="GO:0009986">
    <property type="term" value="C:cell surface"/>
    <property type="evidence" value="ECO:0007669"/>
    <property type="project" value="Ensembl"/>
</dbReference>
<organism evidence="17 18">
    <name type="scientific">Prolemur simus</name>
    <name type="common">Greater bamboo lemur</name>
    <name type="synonym">Hapalemur simus</name>
    <dbReference type="NCBI Taxonomy" id="1328070"/>
    <lineage>
        <taxon>Eukaryota</taxon>
        <taxon>Metazoa</taxon>
        <taxon>Chordata</taxon>
        <taxon>Craniata</taxon>
        <taxon>Vertebrata</taxon>
        <taxon>Euteleostomi</taxon>
        <taxon>Mammalia</taxon>
        <taxon>Eutheria</taxon>
        <taxon>Euarchontoglires</taxon>
        <taxon>Primates</taxon>
        <taxon>Strepsirrhini</taxon>
        <taxon>Lemuriformes</taxon>
        <taxon>Lemuridae</taxon>
        <taxon>Prolemur</taxon>
    </lineage>
</organism>
<evidence type="ECO:0000256" key="5">
    <source>
        <dbReference type="ARBA" id="ARBA00022737"/>
    </source>
</evidence>
<evidence type="ECO:0000256" key="1">
    <source>
        <dbReference type="ARBA" id="ARBA00004537"/>
    </source>
</evidence>
<sequence>PRTFLFFSVLPAARPESLAGESDINACEEPPEFEAMELIGVPKTYYEVGEEVNYRCKKGYFYVPPLATYTFCEKNHSWFPVTDTPCFRNTCPYIKDPANGQAMLANGTLAWGFQIHYSCHPGFYLIGEPIAHCELKGEEALWSSKPATCERILCPPPPKIENGRHTFSDVEVFHYLEAVTYSCDPAPGPDEYSVVGESTLYCAGPQKWSSDAPECKVVKCPFPVVTNGKQISGFAKKYSYKATVMFECDKGFYLNGSDTIFCGGNSTWKPSMPTCLKGTKFAFFPSCFCFVLDFISLTLNIKFCCDCVDFFRVLSMLCILHGHVNFSCSVFLFIIGGLQQLFGVN</sequence>
<keyword evidence="15" id="KW-0812">Transmembrane</keyword>
<evidence type="ECO:0000259" key="16">
    <source>
        <dbReference type="PROSITE" id="PS50923"/>
    </source>
</evidence>
<dbReference type="InterPro" id="IPR035976">
    <property type="entry name" value="Sushi/SCR/CCP_sf"/>
</dbReference>
<dbReference type="Proteomes" id="UP000694414">
    <property type="component" value="Unplaced"/>
</dbReference>
<reference evidence="17" key="1">
    <citation type="submission" date="2025-08" db="UniProtKB">
        <authorList>
            <consortium name="Ensembl"/>
        </authorList>
    </citation>
    <scope>IDENTIFICATION</scope>
</reference>
<feature type="domain" description="Sushi" evidence="16">
    <location>
        <begin position="89"/>
        <end position="151"/>
    </location>
</feature>
<dbReference type="GO" id="GO:0005886">
    <property type="term" value="C:plasma membrane"/>
    <property type="evidence" value="ECO:0007669"/>
    <property type="project" value="Ensembl"/>
</dbReference>
<evidence type="ECO:0000313" key="17">
    <source>
        <dbReference type="Ensembl" id="ENSPSMP00000021946.1"/>
    </source>
</evidence>
<dbReference type="GO" id="GO:0002456">
    <property type="term" value="P:T cell mediated immunity"/>
    <property type="evidence" value="ECO:0007669"/>
    <property type="project" value="Ensembl"/>
</dbReference>
<keyword evidence="6" id="KW-0399">Innate immunity</keyword>
<comment type="function">
    <text evidence="12">Acts as a cofactor for complement factor I, a serine protease which protects autologous cells against complement-mediated injury by cleaving C3b and C4b deposited on host tissue. May be involved in the fusion of the spermatozoa with the oocyte during fertilization. Also acts as a costimulatory factor for T-cells which induces the differentiation of CD4+ into T-regulatory 1 cells. T-regulatory 1 cells suppress immune responses by secreting interleukin-10, and therefore are thought to prevent autoimmunity.</text>
</comment>
<feature type="domain" description="Sushi" evidence="16">
    <location>
        <begin position="218"/>
        <end position="277"/>
    </location>
</feature>
<feature type="transmembrane region" description="Helical" evidence="15">
    <location>
        <begin position="313"/>
        <end position="335"/>
    </location>
</feature>
<keyword evidence="8 14" id="KW-1015">Disulfide bond</keyword>
<comment type="caution">
    <text evidence="14">Lacks conserved residue(s) required for the propagation of feature annotation.</text>
</comment>
<keyword evidence="5" id="KW-0677">Repeat</keyword>
<dbReference type="GO" id="GO:0042102">
    <property type="term" value="P:positive regulation of T cell proliferation"/>
    <property type="evidence" value="ECO:0007669"/>
    <property type="project" value="Ensembl"/>
</dbReference>
<evidence type="ECO:0000256" key="7">
    <source>
        <dbReference type="ARBA" id="ARBA00023136"/>
    </source>
</evidence>
<gene>
    <name evidence="17" type="primary">CD46</name>
</gene>
<dbReference type="GO" id="GO:0045591">
    <property type="term" value="P:positive regulation of regulatory T cell differentiation"/>
    <property type="evidence" value="ECO:0007669"/>
    <property type="project" value="Ensembl"/>
</dbReference>
<evidence type="ECO:0000256" key="8">
    <source>
        <dbReference type="ARBA" id="ARBA00023157"/>
    </source>
</evidence>
<feature type="disulfide bond" evidence="14">
    <location>
        <begin position="248"/>
        <end position="275"/>
    </location>
</feature>
<keyword evidence="6" id="KW-0391">Immunity</keyword>
<dbReference type="InterPro" id="IPR051277">
    <property type="entry name" value="SEZ6_CSMD_C4BPB_Regulators"/>
</dbReference>
<dbReference type="Pfam" id="PF00084">
    <property type="entry name" value="Sushi"/>
    <property type="match status" value="4"/>
</dbReference>
<protein>
    <recommendedName>
        <fullName evidence="2">Membrane cofactor protein</fullName>
    </recommendedName>
</protein>
<evidence type="ECO:0000256" key="3">
    <source>
        <dbReference type="ARBA" id="ARBA00022659"/>
    </source>
</evidence>
<dbReference type="GO" id="GO:0010629">
    <property type="term" value="P:negative regulation of gene expression"/>
    <property type="evidence" value="ECO:0007669"/>
    <property type="project" value="Ensembl"/>
</dbReference>
<dbReference type="GO" id="GO:0007338">
    <property type="term" value="P:single fertilization"/>
    <property type="evidence" value="ECO:0007669"/>
    <property type="project" value="UniProtKB-KW"/>
</dbReference>
<dbReference type="Gene3D" id="2.10.70.10">
    <property type="entry name" value="Complement Module, domain 1"/>
    <property type="match status" value="4"/>
</dbReference>
<keyword evidence="6" id="KW-0180">Complement pathway</keyword>
<comment type="subcellular location">
    <subcellularLocation>
        <location evidence="1">Cytoplasmic vesicle</location>
        <location evidence="1">Secretory vesicle</location>
        <location evidence="1">Acrosome inner membrane</location>
        <topology evidence="1">Single-pass type I membrane protein</topology>
    </subcellularLocation>
</comment>
<evidence type="ECO:0000256" key="12">
    <source>
        <dbReference type="ARBA" id="ARBA00025258"/>
    </source>
</evidence>
<dbReference type="SUPFAM" id="SSF57535">
    <property type="entry name" value="Complement control module/SCR domain"/>
    <property type="match status" value="4"/>
</dbReference>
<keyword evidence="7 15" id="KW-0472">Membrane</keyword>
<dbReference type="GO" id="GO:0035581">
    <property type="term" value="P:sequestering of extracellular ligand from receptor"/>
    <property type="evidence" value="ECO:0007669"/>
    <property type="project" value="Ensembl"/>
</dbReference>
<dbReference type="GO" id="GO:0006958">
    <property type="term" value="P:complement activation, classical pathway"/>
    <property type="evidence" value="ECO:0007669"/>
    <property type="project" value="UniProtKB-KW"/>
</dbReference>
<evidence type="ECO:0000256" key="11">
    <source>
        <dbReference type="ARBA" id="ARBA00023329"/>
    </source>
</evidence>
<dbReference type="GeneTree" id="ENSGT00940000161381"/>
<evidence type="ECO:0000256" key="6">
    <source>
        <dbReference type="ARBA" id="ARBA00022875"/>
    </source>
</evidence>
<evidence type="ECO:0000256" key="13">
    <source>
        <dbReference type="ARBA" id="ARBA00047055"/>
    </source>
</evidence>
<dbReference type="Ensembl" id="ENSPSMT00000025477.1">
    <property type="protein sequence ID" value="ENSPSMP00000021946.1"/>
    <property type="gene ID" value="ENSPSMG00000015529.1"/>
</dbReference>
<keyword evidence="18" id="KW-1185">Reference proteome</keyword>
<evidence type="ECO:0000256" key="14">
    <source>
        <dbReference type="PROSITE-ProRule" id="PRU00302"/>
    </source>
</evidence>
<dbReference type="PANTHER" id="PTHR45656">
    <property type="entry name" value="PROTEIN CBR-CLEC-78"/>
    <property type="match status" value="1"/>
</dbReference>
<accession>A0A8C8ZXP9</accession>
<keyword evidence="15" id="KW-1133">Transmembrane helix</keyword>
<dbReference type="PROSITE" id="PS50923">
    <property type="entry name" value="SUSHI"/>
    <property type="match status" value="4"/>
</dbReference>
<evidence type="ECO:0000256" key="10">
    <source>
        <dbReference type="ARBA" id="ARBA00023279"/>
    </source>
</evidence>
<dbReference type="PANTHER" id="PTHR45656:SF15">
    <property type="entry name" value="SUSHI DOMAIN-CONTAINING PROTEIN"/>
    <property type="match status" value="1"/>
</dbReference>
<dbReference type="CDD" id="cd00033">
    <property type="entry name" value="CCP"/>
    <property type="match status" value="4"/>
</dbReference>
<evidence type="ECO:0000256" key="9">
    <source>
        <dbReference type="ARBA" id="ARBA00023180"/>
    </source>
</evidence>
<keyword evidence="11" id="KW-0968">Cytoplasmic vesicle</keyword>
<dbReference type="GO" id="GO:0005576">
    <property type="term" value="C:extracellular region"/>
    <property type="evidence" value="ECO:0007669"/>
    <property type="project" value="GOC"/>
</dbReference>
<feature type="domain" description="Sushi" evidence="16">
    <location>
        <begin position="152"/>
        <end position="217"/>
    </location>
</feature>
<keyword evidence="10" id="KW-0278">Fertilization</keyword>
<dbReference type="AlphaFoldDB" id="A0A8C8ZXP9"/>
<evidence type="ECO:0000256" key="2">
    <source>
        <dbReference type="ARBA" id="ARBA00017517"/>
    </source>
</evidence>
<feature type="transmembrane region" description="Helical" evidence="15">
    <location>
        <begin position="281"/>
        <end position="301"/>
    </location>
</feature>
<dbReference type="FunFam" id="2.10.70.10:FF:000042">
    <property type="entry name" value="Membrane cofactor protein"/>
    <property type="match status" value="1"/>
</dbReference>
<dbReference type="GO" id="GO:0032733">
    <property type="term" value="P:positive regulation of interleukin-10 production"/>
    <property type="evidence" value="ECO:0007669"/>
    <property type="project" value="Ensembl"/>
</dbReference>
<name>A0A8C8ZXP9_PROSS</name>
<evidence type="ECO:0000256" key="4">
    <source>
        <dbReference type="ARBA" id="ARBA00022729"/>
    </source>
</evidence>